<feature type="compositionally biased region" description="Basic and acidic residues" evidence="1">
    <location>
        <begin position="298"/>
        <end position="310"/>
    </location>
</feature>
<feature type="transmembrane region" description="Helical" evidence="2">
    <location>
        <begin position="172"/>
        <end position="193"/>
    </location>
</feature>
<name>A0A4V6WKQ8_9PEZI</name>
<gene>
    <name evidence="3" type="ORF">B0A49_10797</name>
</gene>
<feature type="region of interest" description="Disordered" evidence="1">
    <location>
        <begin position="291"/>
        <end position="310"/>
    </location>
</feature>
<keyword evidence="2" id="KW-1133">Transmembrane helix</keyword>
<protein>
    <submittedName>
        <fullName evidence="3">Uncharacterized protein</fullName>
    </submittedName>
</protein>
<feature type="transmembrane region" description="Helical" evidence="2">
    <location>
        <begin position="199"/>
        <end position="224"/>
    </location>
</feature>
<evidence type="ECO:0000256" key="2">
    <source>
        <dbReference type="SAM" id="Phobius"/>
    </source>
</evidence>
<dbReference type="Gene3D" id="1.20.1280.290">
    <property type="match status" value="1"/>
</dbReference>
<reference evidence="3 4" key="1">
    <citation type="submission" date="2017-03" db="EMBL/GenBank/DDBJ databases">
        <title>Genomes of endolithic fungi from Antarctica.</title>
        <authorList>
            <person name="Coleine C."/>
            <person name="Masonjones S."/>
            <person name="Stajich J.E."/>
        </authorList>
    </citation>
    <scope>NUCLEOTIDE SEQUENCE [LARGE SCALE GENOMIC DNA]</scope>
    <source>
        <strain evidence="3 4">CCFEE 5187</strain>
    </source>
</reference>
<feature type="transmembrane region" description="Helical" evidence="2">
    <location>
        <begin position="138"/>
        <end position="160"/>
    </location>
</feature>
<keyword evidence="2" id="KW-0812">Transmembrane</keyword>
<evidence type="ECO:0000313" key="3">
    <source>
        <dbReference type="EMBL" id="TKA60869.1"/>
    </source>
</evidence>
<dbReference type="AlphaFoldDB" id="A0A4V6WKQ8"/>
<organism evidence="3 4">
    <name type="scientific">Cryomyces minteri</name>
    <dbReference type="NCBI Taxonomy" id="331657"/>
    <lineage>
        <taxon>Eukaryota</taxon>
        <taxon>Fungi</taxon>
        <taxon>Dikarya</taxon>
        <taxon>Ascomycota</taxon>
        <taxon>Pezizomycotina</taxon>
        <taxon>Dothideomycetes</taxon>
        <taxon>Dothideomycetes incertae sedis</taxon>
        <taxon>Cryomyces</taxon>
    </lineage>
</organism>
<accession>A0A4V6WKQ8</accession>
<feature type="transmembrane region" description="Helical" evidence="2">
    <location>
        <begin position="81"/>
        <end position="97"/>
    </location>
</feature>
<evidence type="ECO:0000313" key="4">
    <source>
        <dbReference type="Proteomes" id="UP000308768"/>
    </source>
</evidence>
<feature type="transmembrane region" description="Helical" evidence="2">
    <location>
        <begin position="48"/>
        <end position="69"/>
    </location>
</feature>
<evidence type="ECO:0000256" key="1">
    <source>
        <dbReference type="SAM" id="MobiDB-lite"/>
    </source>
</evidence>
<dbReference type="OrthoDB" id="407617at2759"/>
<dbReference type="Proteomes" id="UP000308768">
    <property type="component" value="Unassembled WGS sequence"/>
</dbReference>
<comment type="caution">
    <text evidence="3">The sequence shown here is derived from an EMBL/GenBank/DDBJ whole genome shotgun (WGS) entry which is preliminary data.</text>
</comment>
<feature type="transmembrane region" description="Helical" evidence="2">
    <location>
        <begin position="104"/>
        <end position="126"/>
    </location>
</feature>
<keyword evidence="4" id="KW-1185">Reference proteome</keyword>
<proteinExistence type="predicted"/>
<sequence length="310" mass="33494">MAPQGQIPVAANVLGTIGTVYVYQNVPTQPSKETDSGNLQMLKKTDGLPGLMLFLWAACAVPFGVYAVVQNFNIPIQVQPQAFGVLALICWAQCLVYHDKWRVWTASLLAGGCGILFGGVEALLILTLRGPYSRGVEWPIIMVGAIAAVLLAAGLVPPYFEIWKRKGRVVGINFIFLTIDWSGAFFSLIALVAQHTFDILGGVLYIVCLLLELGIFISHVVWLIRTRKVRKEAKLAGKTYDEYVDDEEGVTREGSGVGDMLGHRPASEVEAGAEDDVEKGGVVTAAIDRVVDGPEETSVEHAGKDTKSHA</sequence>
<dbReference type="EMBL" id="NAJN01001857">
    <property type="protein sequence ID" value="TKA60869.1"/>
    <property type="molecule type" value="Genomic_DNA"/>
</dbReference>
<keyword evidence="2" id="KW-0472">Membrane</keyword>